<protein>
    <submittedName>
        <fullName evidence="2">Uncharacterized protein</fullName>
    </submittedName>
</protein>
<dbReference type="InterPro" id="IPR052980">
    <property type="entry name" value="Crinkler_effector"/>
</dbReference>
<comment type="caution">
    <text evidence="2">The sequence shown here is derived from an EMBL/GenBank/DDBJ whole genome shotgun (WGS) entry which is preliminary data.</text>
</comment>
<evidence type="ECO:0000313" key="3">
    <source>
        <dbReference type="Proteomes" id="UP000476176"/>
    </source>
</evidence>
<evidence type="ECO:0000256" key="1">
    <source>
        <dbReference type="SAM" id="MobiDB-lite"/>
    </source>
</evidence>
<gene>
    <name evidence="2" type="ORF">PF004_g3251</name>
</gene>
<sequence length="526" mass="59413">MSKRSSSIAAPQVEPPKKQRLVDRESEAQQVIAAESTVDETPKAKVLIPTEAERAKIRKFPLLAFTAPYEGGEFYYERECYDEYYHLVSKELVSGATKGPDGLVGRDCVTVSGTPGIGKSVFYAYFFERYRKEHPNTWIIAVAFQQNQVNKLSVAAVGKEPVYYGSDQASRQLLQEASLEAVQWKETEEEGVTDKRLLFLCDGSPDMTRRQCVVFTDPNKRWRKVSRKLYCDYYMPLWTLDELQEAATLLNYPISDDLIKARFEKFGGVARECLSLDPVVSKKAERDLTKQMNAIFDPNVLRKLLLEHETSHYLLHYVPEADRAFTVPQLASEFVEEKLQERMLTKSTDKRLFLFQMTVTAIHPVQAAGVLNVLKKLGLLSHLELGALVFVVPKKLLQTFRRQEVVGIPTTGTTSVRSINGIGERTAELLEYYGLATIEKLEAELNDEVSGGELVEEKADVVARTNAEASEVLPSEPNASTTTVKMKDGHPADWARVLRAWGEYIQKRQYGSQVATIAQYVCTWEK</sequence>
<accession>A0A6G0PLY7</accession>
<feature type="region of interest" description="Disordered" evidence="1">
    <location>
        <begin position="467"/>
        <end position="486"/>
    </location>
</feature>
<feature type="compositionally biased region" description="Basic and acidic residues" evidence="1">
    <location>
        <begin position="15"/>
        <end position="26"/>
    </location>
</feature>
<name>A0A6G0PLY7_9STRA</name>
<organism evidence="2 3">
    <name type="scientific">Phytophthora fragariae</name>
    <dbReference type="NCBI Taxonomy" id="53985"/>
    <lineage>
        <taxon>Eukaryota</taxon>
        <taxon>Sar</taxon>
        <taxon>Stramenopiles</taxon>
        <taxon>Oomycota</taxon>
        <taxon>Peronosporomycetes</taxon>
        <taxon>Peronosporales</taxon>
        <taxon>Peronosporaceae</taxon>
        <taxon>Phytophthora</taxon>
    </lineage>
</organism>
<reference evidence="2 3" key="1">
    <citation type="submission" date="2018-09" db="EMBL/GenBank/DDBJ databases">
        <title>Genomic investigation of the strawberry pathogen Phytophthora fragariae indicates pathogenicity is determined by transcriptional variation in three key races.</title>
        <authorList>
            <person name="Adams T.M."/>
            <person name="Armitage A.D."/>
            <person name="Sobczyk M.K."/>
            <person name="Bates H.J."/>
            <person name="Dunwell J.M."/>
            <person name="Nellist C.F."/>
            <person name="Harrison R.J."/>
        </authorList>
    </citation>
    <scope>NUCLEOTIDE SEQUENCE [LARGE SCALE GENOMIC DNA]</scope>
    <source>
        <strain evidence="2 3">BC-23</strain>
    </source>
</reference>
<dbReference type="EMBL" id="QXGC01000101">
    <property type="protein sequence ID" value="KAE9249748.1"/>
    <property type="molecule type" value="Genomic_DNA"/>
</dbReference>
<feature type="region of interest" description="Disordered" evidence="1">
    <location>
        <begin position="1"/>
        <end position="26"/>
    </location>
</feature>
<dbReference type="PANTHER" id="PTHR33129">
    <property type="entry name" value="PROTEIN KINASE DOMAIN-CONTAINING PROTEIN-RELATED"/>
    <property type="match status" value="1"/>
</dbReference>
<evidence type="ECO:0000313" key="2">
    <source>
        <dbReference type="EMBL" id="KAE9249748.1"/>
    </source>
</evidence>
<dbReference type="Proteomes" id="UP000476176">
    <property type="component" value="Unassembled WGS sequence"/>
</dbReference>
<dbReference type="AlphaFoldDB" id="A0A6G0PLY7"/>
<proteinExistence type="predicted"/>
<dbReference type="PANTHER" id="PTHR33129:SF1">
    <property type="entry name" value="ATP-BINDING PROTEIN"/>
    <property type="match status" value="1"/>
</dbReference>